<name>A0ABM8IY57_9CREN</name>
<evidence type="ECO:0000256" key="4">
    <source>
        <dbReference type="ARBA" id="ARBA00048988"/>
    </source>
</evidence>
<accession>A0ABM8IY57</accession>
<dbReference type="InterPro" id="IPR027417">
    <property type="entry name" value="P-loop_NTPase"/>
</dbReference>
<dbReference type="InterPro" id="IPR002789">
    <property type="entry name" value="HerA_central"/>
</dbReference>
<reference evidence="6 7" key="1">
    <citation type="submission" date="2023-09" db="EMBL/GenBank/DDBJ databases">
        <title>Pyrofollis japonicus gen. nov. sp. nov., a novel member of the family Pyrodictiaceae isolated from the Iheya North hydrothermal field.</title>
        <authorList>
            <person name="Miyazaki U."/>
            <person name="Sanari M."/>
            <person name="Tame A."/>
            <person name="Kitajima M."/>
            <person name="Okamoto A."/>
            <person name="Sawayama S."/>
            <person name="Miyazaki J."/>
            <person name="Takai K."/>
            <person name="Nakagawa S."/>
        </authorList>
    </citation>
    <scope>NUCLEOTIDE SEQUENCE [LARGE SCALE GENOMIC DNA]</scope>
    <source>
        <strain evidence="6 7">AV2</strain>
    </source>
</reference>
<organism evidence="6 7">
    <name type="scientific">Pyrodictium abyssi</name>
    <dbReference type="NCBI Taxonomy" id="54256"/>
    <lineage>
        <taxon>Archaea</taxon>
        <taxon>Thermoproteota</taxon>
        <taxon>Thermoprotei</taxon>
        <taxon>Desulfurococcales</taxon>
        <taxon>Pyrodictiaceae</taxon>
        <taxon>Pyrodictium</taxon>
    </lineage>
</organism>
<comment type="catalytic activity">
    <reaction evidence="2">
        <text>Couples ATP hydrolysis with the unwinding of duplex DNA by translocating in the 3'-5' direction.</text>
        <dbReference type="EC" id="5.6.2.4"/>
    </reaction>
</comment>
<dbReference type="GeneID" id="89288695"/>
<dbReference type="Proteomes" id="UP001341135">
    <property type="component" value="Chromosome"/>
</dbReference>
<dbReference type="GO" id="GO:0005524">
    <property type="term" value="F:ATP binding"/>
    <property type="evidence" value="ECO:0007669"/>
    <property type="project" value="UniProtKB-KW"/>
</dbReference>
<sequence length="551" mass="60853">MDAIGVVLSGSTTDTVKMQLTAEGERLAREGLLVLVEARRGEEKVIARIERIVPVNEFYLEGDLWSEARRRGLEPPLLEEAARRYTLAEASVLGRAGPRGLEELSAPPLPGDRVRLLGPGELREALGLGEDEPGIVWFGELLGYSGLGLPLDVENITMHVGVFGETGSGKSYGVGYLIELLSRIPLGRGVYGALPVIVVDANGDYLDYHEAYAAGKPVGEYRRVYRLVFPNSPARYRPYTKPVTIDLDGFTAREIAEFIITYKAGGVELNELQVSGLERVLRELEARGYGFTELLTERVGLVYEVLEELSRGRGAAIHAQTARAIRAAVEKFHRDIVEGYRVISRRPGLDAGFIEELTREPGLAILDFSAEGAPGVPLPVRQLVVAYLARLLYKQFTLYKIRGEERYLVLVLEEAQNYAPNPRSYPVAWSLARDYLSLIATQGRKFGLSLVLVSQRPVFVDPVVLSMLNTWIVYRLPVEDVSYVSRACGGLPRALERRLTRLPRGVAVVTGQMNVLGFPVLVRTGRRSVGHAMGRTRVVETLRRLYQAGGG</sequence>
<feature type="domain" description="Helicase HerA central" evidence="5">
    <location>
        <begin position="138"/>
        <end position="391"/>
    </location>
</feature>
<gene>
    <name evidence="6" type="ORF">PABY_06700</name>
</gene>
<dbReference type="PANTHER" id="PTHR42957:SF2">
    <property type="entry name" value="HELICASE HERA CENTRAL DOMAIN-CONTAINING PROTEIN"/>
    <property type="match status" value="1"/>
</dbReference>
<comment type="similarity">
    <text evidence="1">Belongs to the HerA family.</text>
</comment>
<evidence type="ECO:0000313" key="7">
    <source>
        <dbReference type="Proteomes" id="UP001341135"/>
    </source>
</evidence>
<keyword evidence="6" id="KW-0547">Nucleotide-binding</keyword>
<evidence type="ECO:0000259" key="5">
    <source>
        <dbReference type="Pfam" id="PF01935"/>
    </source>
</evidence>
<dbReference type="RefSeq" id="WP_338251907.1">
    <property type="nucleotide sequence ID" value="NZ_AP028907.1"/>
</dbReference>
<protein>
    <submittedName>
        <fullName evidence="6">ATP-binding protein</fullName>
    </submittedName>
</protein>
<dbReference type="EMBL" id="AP028907">
    <property type="protein sequence ID" value="BES81103.1"/>
    <property type="molecule type" value="Genomic_DNA"/>
</dbReference>
<dbReference type="InterPro" id="IPR008571">
    <property type="entry name" value="HerA-like"/>
</dbReference>
<evidence type="ECO:0000256" key="3">
    <source>
        <dbReference type="ARBA" id="ARBA00048954"/>
    </source>
</evidence>
<evidence type="ECO:0000256" key="2">
    <source>
        <dbReference type="ARBA" id="ARBA00034617"/>
    </source>
</evidence>
<dbReference type="Gene3D" id="3.40.50.300">
    <property type="entry name" value="P-loop containing nucleotide triphosphate hydrolases"/>
    <property type="match status" value="2"/>
</dbReference>
<comment type="catalytic activity">
    <reaction evidence="4">
        <text>ATP + H2O = ADP + phosphate + H(+)</text>
        <dbReference type="Rhea" id="RHEA:13065"/>
        <dbReference type="ChEBI" id="CHEBI:15377"/>
        <dbReference type="ChEBI" id="CHEBI:15378"/>
        <dbReference type="ChEBI" id="CHEBI:30616"/>
        <dbReference type="ChEBI" id="CHEBI:43474"/>
        <dbReference type="ChEBI" id="CHEBI:456216"/>
        <dbReference type="EC" id="5.6.2.4"/>
    </reaction>
</comment>
<dbReference type="Pfam" id="PF01935">
    <property type="entry name" value="DUF87"/>
    <property type="match status" value="1"/>
</dbReference>
<evidence type="ECO:0000313" key="6">
    <source>
        <dbReference type="EMBL" id="BES81103.1"/>
    </source>
</evidence>
<evidence type="ECO:0000256" key="1">
    <source>
        <dbReference type="ARBA" id="ARBA00007816"/>
    </source>
</evidence>
<keyword evidence="7" id="KW-1185">Reference proteome</keyword>
<proteinExistence type="inferred from homology"/>
<comment type="catalytic activity">
    <reaction evidence="3">
        <text>ATP + H2O = ADP + phosphate + H(+)</text>
        <dbReference type="Rhea" id="RHEA:13065"/>
        <dbReference type="ChEBI" id="CHEBI:15377"/>
        <dbReference type="ChEBI" id="CHEBI:15378"/>
        <dbReference type="ChEBI" id="CHEBI:30616"/>
        <dbReference type="ChEBI" id="CHEBI:43474"/>
        <dbReference type="ChEBI" id="CHEBI:456216"/>
        <dbReference type="EC" id="5.6.2.3"/>
    </reaction>
</comment>
<keyword evidence="6" id="KW-0067">ATP-binding</keyword>
<dbReference type="SUPFAM" id="SSF52540">
    <property type="entry name" value="P-loop containing nucleoside triphosphate hydrolases"/>
    <property type="match status" value="1"/>
</dbReference>
<dbReference type="PANTHER" id="PTHR42957">
    <property type="entry name" value="HELICASE MJ1565-RELATED"/>
    <property type="match status" value="1"/>
</dbReference>